<evidence type="ECO:0000256" key="1">
    <source>
        <dbReference type="ARBA" id="ARBA00023002"/>
    </source>
</evidence>
<dbReference type="PANTHER" id="PTHR13847:SF289">
    <property type="entry name" value="GLYCINE OXIDASE"/>
    <property type="match status" value="1"/>
</dbReference>
<proteinExistence type="predicted"/>
<dbReference type="GO" id="GO:0005737">
    <property type="term" value="C:cytoplasm"/>
    <property type="evidence" value="ECO:0007669"/>
    <property type="project" value="TreeGrafter"/>
</dbReference>
<sequence>MAAMMEPHIQRADVIVLGAGIIGVSAALQLQRRGRSVVLVDRRDAGEETSYGNAGLIERSSVVPYGAPRELSKLMRYAFNLSADVRFDWLQMPRIAPWLWRFWRESAPKPLARAAADMQPLIERSVSEHEALMSEAGVLPQLRRAGWLEVYRSEKTFEHARGAAAALHQFGLNYEVLDRKALQQREPHLSDGLVGAVHWLDPATVADPGALVKAYASHFVDRGGLFLHGDARQLRQEETGWSIVTDSGRVEAAEAVVALGPWTDTISRSLGYKIPLAMKRGYHVHFETDADARLNHPIVDADGGFVLASMAKGIRLTTGVEFASRGSRPSPIQLDRTEPLARQIFPIRQRIEPNPWMGSRPCLPDMRPVIGRGYRHKGLWFAFGHNHHGLTLGPISGRLLAEMMTGKPTFTDPAPYAMERFG</sequence>
<comment type="caution">
    <text evidence="3">The sequence shown here is derived from an EMBL/GenBank/DDBJ whole genome shotgun (WGS) entry which is preliminary data.</text>
</comment>
<dbReference type="InterPro" id="IPR036188">
    <property type="entry name" value="FAD/NAD-bd_sf"/>
</dbReference>
<name>A0A8E2BA79_9HYPH</name>
<dbReference type="InterPro" id="IPR006076">
    <property type="entry name" value="FAD-dep_OxRdtase"/>
</dbReference>
<evidence type="ECO:0000259" key="2">
    <source>
        <dbReference type="Pfam" id="PF01266"/>
    </source>
</evidence>
<evidence type="ECO:0000313" key="3">
    <source>
        <dbReference type="EMBL" id="MBB6464438.1"/>
    </source>
</evidence>
<dbReference type="Gene3D" id="3.30.9.10">
    <property type="entry name" value="D-Amino Acid Oxidase, subunit A, domain 2"/>
    <property type="match status" value="1"/>
</dbReference>
<protein>
    <submittedName>
        <fullName evidence="3">D-amino-acid dehydrogenase</fullName>
        <ecNumber evidence="3">1.4.99.-</ecNumber>
    </submittedName>
</protein>
<dbReference type="Gene3D" id="3.50.50.60">
    <property type="entry name" value="FAD/NAD(P)-binding domain"/>
    <property type="match status" value="2"/>
</dbReference>
<organism evidence="3 4">
    <name type="scientific">Aminobacter carboxidus</name>
    <dbReference type="NCBI Taxonomy" id="376165"/>
    <lineage>
        <taxon>Bacteria</taxon>
        <taxon>Pseudomonadati</taxon>
        <taxon>Pseudomonadota</taxon>
        <taxon>Alphaproteobacteria</taxon>
        <taxon>Hyphomicrobiales</taxon>
        <taxon>Phyllobacteriaceae</taxon>
        <taxon>Aminobacter</taxon>
    </lineage>
</organism>
<dbReference type="Proteomes" id="UP000532373">
    <property type="component" value="Unassembled WGS sequence"/>
</dbReference>
<dbReference type="EMBL" id="JACHGI010000001">
    <property type="protein sequence ID" value="MBB6464438.1"/>
    <property type="molecule type" value="Genomic_DNA"/>
</dbReference>
<dbReference type="SUPFAM" id="SSF51905">
    <property type="entry name" value="FAD/NAD(P)-binding domain"/>
    <property type="match status" value="1"/>
</dbReference>
<dbReference type="SUPFAM" id="SSF54373">
    <property type="entry name" value="FAD-linked reductases, C-terminal domain"/>
    <property type="match status" value="1"/>
</dbReference>
<dbReference type="Pfam" id="PF01266">
    <property type="entry name" value="DAO"/>
    <property type="match status" value="1"/>
</dbReference>
<dbReference type="EC" id="1.4.99.-" evidence="3"/>
<gene>
    <name evidence="3" type="ORF">HNQ96_000285</name>
</gene>
<evidence type="ECO:0000313" key="4">
    <source>
        <dbReference type="Proteomes" id="UP000532373"/>
    </source>
</evidence>
<reference evidence="3 4" key="1">
    <citation type="submission" date="2020-08" db="EMBL/GenBank/DDBJ databases">
        <title>Genomic Encyclopedia of Type Strains, Phase IV (KMG-IV): sequencing the most valuable type-strain genomes for metagenomic binning, comparative biology and taxonomic classification.</title>
        <authorList>
            <person name="Goeker M."/>
        </authorList>
    </citation>
    <scope>NUCLEOTIDE SEQUENCE [LARGE SCALE GENOMIC DNA]</scope>
    <source>
        <strain evidence="3 4">DSM 17454</strain>
    </source>
</reference>
<dbReference type="AlphaFoldDB" id="A0A8E2BA79"/>
<dbReference type="PANTHER" id="PTHR13847">
    <property type="entry name" value="SARCOSINE DEHYDROGENASE-RELATED"/>
    <property type="match status" value="1"/>
</dbReference>
<feature type="domain" description="FAD dependent oxidoreductase" evidence="2">
    <location>
        <begin position="13"/>
        <end position="403"/>
    </location>
</feature>
<dbReference type="GO" id="GO:0016491">
    <property type="term" value="F:oxidoreductase activity"/>
    <property type="evidence" value="ECO:0007669"/>
    <property type="project" value="UniProtKB-KW"/>
</dbReference>
<keyword evidence="1 3" id="KW-0560">Oxidoreductase</keyword>
<accession>A0A8E2BA79</accession>